<sequence>MVDGFTSTIPAADAINAAAVYGPVLPANYSSSLNPYQQHSFLPPETIQQVDPHSPELFKQNINVVRRLVINLQNEATNALAGIQNAYHPGSSPAQTESNISALKRTLEMLSDVMRHTGVGALPILPFPPQSGAPQVVPSEQELMVDVSKSVQVLYERLKRSQESAAVVANLLGASDSAPGPLRAAARK</sequence>
<evidence type="ECO:0000313" key="1">
    <source>
        <dbReference type="EMBL" id="SJL11918.1"/>
    </source>
</evidence>
<dbReference type="EMBL" id="FUEG01000015">
    <property type="protein sequence ID" value="SJL11918.1"/>
    <property type="molecule type" value="Genomic_DNA"/>
</dbReference>
<evidence type="ECO:0000313" key="2">
    <source>
        <dbReference type="Proteomes" id="UP000219338"/>
    </source>
</evidence>
<dbReference type="OrthoDB" id="3203574at2759"/>
<dbReference type="AlphaFoldDB" id="A0A284RT35"/>
<protein>
    <submittedName>
        <fullName evidence="1">Uncharacterized protein</fullName>
    </submittedName>
</protein>
<keyword evidence="2" id="KW-1185">Reference proteome</keyword>
<reference evidence="2" key="1">
    <citation type="journal article" date="2017" name="Nat. Ecol. Evol.">
        <title>Genome expansion and lineage-specific genetic innovations in the forest pathogenic fungi Armillaria.</title>
        <authorList>
            <person name="Sipos G."/>
            <person name="Prasanna A.N."/>
            <person name="Walter M.C."/>
            <person name="O'Connor E."/>
            <person name="Balint B."/>
            <person name="Krizsan K."/>
            <person name="Kiss B."/>
            <person name="Hess J."/>
            <person name="Varga T."/>
            <person name="Slot J."/>
            <person name="Riley R."/>
            <person name="Boka B."/>
            <person name="Rigling D."/>
            <person name="Barry K."/>
            <person name="Lee J."/>
            <person name="Mihaltcheva S."/>
            <person name="LaButti K."/>
            <person name="Lipzen A."/>
            <person name="Waldron R."/>
            <person name="Moloney N.M."/>
            <person name="Sperisen C."/>
            <person name="Kredics L."/>
            <person name="Vagvoelgyi C."/>
            <person name="Patrignani A."/>
            <person name="Fitzpatrick D."/>
            <person name="Nagy I."/>
            <person name="Doyle S."/>
            <person name="Anderson J.B."/>
            <person name="Grigoriev I.V."/>
            <person name="Gueldener U."/>
            <person name="Muensterkoetter M."/>
            <person name="Nagy L.G."/>
        </authorList>
    </citation>
    <scope>NUCLEOTIDE SEQUENCE [LARGE SCALE GENOMIC DNA]</scope>
    <source>
        <strain evidence="2">C18/9</strain>
    </source>
</reference>
<dbReference type="Proteomes" id="UP000219338">
    <property type="component" value="Unassembled WGS sequence"/>
</dbReference>
<organism evidence="1 2">
    <name type="scientific">Armillaria ostoyae</name>
    <name type="common">Armillaria root rot fungus</name>
    <dbReference type="NCBI Taxonomy" id="47428"/>
    <lineage>
        <taxon>Eukaryota</taxon>
        <taxon>Fungi</taxon>
        <taxon>Dikarya</taxon>
        <taxon>Basidiomycota</taxon>
        <taxon>Agaricomycotina</taxon>
        <taxon>Agaricomycetes</taxon>
        <taxon>Agaricomycetidae</taxon>
        <taxon>Agaricales</taxon>
        <taxon>Marasmiineae</taxon>
        <taxon>Physalacriaceae</taxon>
        <taxon>Armillaria</taxon>
    </lineage>
</organism>
<proteinExistence type="predicted"/>
<dbReference type="STRING" id="47428.A0A284RT35"/>
<accession>A0A284RT35</accession>
<name>A0A284RT35_ARMOS</name>
<dbReference type="OMA" id="AGIQNAY"/>
<gene>
    <name evidence="1" type="ORF">ARMOST_15332</name>
</gene>